<feature type="transmembrane region" description="Helical" evidence="1">
    <location>
        <begin position="172"/>
        <end position="192"/>
    </location>
</feature>
<keyword evidence="1" id="KW-1133">Transmembrane helix</keyword>
<dbReference type="KEGG" id="pko:PKOR_11750"/>
<dbReference type="EMBL" id="CP009621">
    <property type="protein sequence ID" value="AKD03678.1"/>
    <property type="molecule type" value="Genomic_DNA"/>
</dbReference>
<proteinExistence type="predicted"/>
<sequence>MKYNFDILRSRTVAGLSIIGVVLVPLLLLALLNAPALKAYIPDFLYRDFLLPLALLVLAPIYLIYNKKHLFWKNVCVILDKAKTEITIDGEQYSLDDLEYYELKEGTLLTSGVGRHFLILKFKHSKKVEIVPYRTSDRITNYDAFAEHFLGFVERHYEEGLEKPENKTLKHIAIALLVIANVSFFILLFLYGKVAAKIIPAMITVYGVCLPLIFKTKRTVRRSISSTKVKP</sequence>
<reference evidence="2 3" key="1">
    <citation type="journal article" date="2015" name="Sci. Rep.">
        <title>Unraveling adaptation of Pontibacter korlensis to radiation and infertility in desert through complete genome and comparative transcriptomic analysis.</title>
        <authorList>
            <person name="Dai J."/>
            <person name="Dai W."/>
            <person name="Qiu C."/>
            <person name="Yang Z."/>
            <person name="Zhang Y."/>
            <person name="Zhou M."/>
            <person name="Zhang L."/>
            <person name="Fang C."/>
            <person name="Gao Q."/>
            <person name="Yang Q."/>
            <person name="Li X."/>
            <person name="Wang Z."/>
            <person name="Wang Z."/>
            <person name="Jia Z."/>
            <person name="Chen X."/>
        </authorList>
    </citation>
    <scope>NUCLEOTIDE SEQUENCE [LARGE SCALE GENOMIC DNA]</scope>
    <source>
        <strain evidence="2 3">X14-1T</strain>
    </source>
</reference>
<dbReference type="RefSeq" id="WP_046310942.1">
    <property type="nucleotide sequence ID" value="NZ_CBCSCY010000002.1"/>
</dbReference>
<feature type="transmembrane region" description="Helical" evidence="1">
    <location>
        <begin position="44"/>
        <end position="65"/>
    </location>
</feature>
<keyword evidence="1" id="KW-0812">Transmembrane</keyword>
<dbReference type="PATRIC" id="fig|400092.3.peg.2557"/>
<dbReference type="Proteomes" id="UP000033109">
    <property type="component" value="Chromosome"/>
</dbReference>
<feature type="transmembrane region" description="Helical" evidence="1">
    <location>
        <begin position="12"/>
        <end position="32"/>
    </location>
</feature>
<name>A0A0E3ZFV8_9BACT</name>
<dbReference type="AlphaFoldDB" id="A0A0E3ZFV8"/>
<keyword evidence="3" id="KW-1185">Reference proteome</keyword>
<dbReference type="STRING" id="400092.PKOR_11750"/>
<keyword evidence="1" id="KW-0472">Membrane</keyword>
<evidence type="ECO:0000313" key="2">
    <source>
        <dbReference type="EMBL" id="AKD03678.1"/>
    </source>
</evidence>
<organism evidence="2 3">
    <name type="scientific">Pontibacter korlensis</name>
    <dbReference type="NCBI Taxonomy" id="400092"/>
    <lineage>
        <taxon>Bacteria</taxon>
        <taxon>Pseudomonadati</taxon>
        <taxon>Bacteroidota</taxon>
        <taxon>Cytophagia</taxon>
        <taxon>Cytophagales</taxon>
        <taxon>Hymenobacteraceae</taxon>
        <taxon>Pontibacter</taxon>
    </lineage>
</organism>
<feature type="transmembrane region" description="Helical" evidence="1">
    <location>
        <begin position="198"/>
        <end position="214"/>
    </location>
</feature>
<protein>
    <submittedName>
        <fullName evidence="2">Uncharacterized protein</fullName>
    </submittedName>
</protein>
<evidence type="ECO:0000256" key="1">
    <source>
        <dbReference type="SAM" id="Phobius"/>
    </source>
</evidence>
<accession>A0A0E3ZFV8</accession>
<dbReference type="HOGENOM" id="CLU_1198904_0_0_10"/>
<evidence type="ECO:0000313" key="3">
    <source>
        <dbReference type="Proteomes" id="UP000033109"/>
    </source>
</evidence>
<gene>
    <name evidence="2" type="ORF">PKOR_11750</name>
</gene>
<dbReference type="OrthoDB" id="9846165at2"/>